<feature type="coiled-coil region" evidence="1">
    <location>
        <begin position="196"/>
        <end position="223"/>
    </location>
</feature>
<feature type="compositionally biased region" description="Basic and acidic residues" evidence="2">
    <location>
        <begin position="453"/>
        <end position="464"/>
    </location>
</feature>
<organism evidence="5">
    <name type="scientific">Rodentolepis nana</name>
    <name type="common">Dwarf tapeworm</name>
    <name type="synonym">Hymenolepis nana</name>
    <dbReference type="NCBI Taxonomy" id="102285"/>
    <lineage>
        <taxon>Eukaryota</taxon>
        <taxon>Metazoa</taxon>
        <taxon>Spiralia</taxon>
        <taxon>Lophotrochozoa</taxon>
        <taxon>Platyhelminthes</taxon>
        <taxon>Cestoda</taxon>
        <taxon>Eucestoda</taxon>
        <taxon>Cyclophyllidea</taxon>
        <taxon>Hymenolepididae</taxon>
        <taxon>Rodentolepis</taxon>
    </lineage>
</organism>
<dbReference type="OrthoDB" id="1742084at2759"/>
<dbReference type="AlphaFoldDB" id="A0A0R3T144"/>
<feature type="compositionally biased region" description="Low complexity" evidence="2">
    <location>
        <begin position="339"/>
        <end position="349"/>
    </location>
</feature>
<dbReference type="EMBL" id="UZAE01000169">
    <property type="protein sequence ID" value="VDN96436.1"/>
    <property type="molecule type" value="Genomic_DNA"/>
</dbReference>
<feature type="compositionally biased region" description="Acidic residues" evidence="2">
    <location>
        <begin position="411"/>
        <end position="427"/>
    </location>
</feature>
<reference evidence="3 4" key="2">
    <citation type="submission" date="2018-11" db="EMBL/GenBank/DDBJ databases">
        <authorList>
            <consortium name="Pathogen Informatics"/>
        </authorList>
    </citation>
    <scope>NUCLEOTIDE SEQUENCE [LARGE SCALE GENOMIC DNA]</scope>
</reference>
<feature type="compositionally biased region" description="Polar residues" evidence="2">
    <location>
        <begin position="42"/>
        <end position="68"/>
    </location>
</feature>
<evidence type="ECO:0000313" key="4">
    <source>
        <dbReference type="Proteomes" id="UP000278807"/>
    </source>
</evidence>
<evidence type="ECO:0000256" key="1">
    <source>
        <dbReference type="SAM" id="Coils"/>
    </source>
</evidence>
<dbReference type="GO" id="GO:0035267">
    <property type="term" value="C:NuA4 histone acetyltransferase complex"/>
    <property type="evidence" value="ECO:0007669"/>
    <property type="project" value="TreeGrafter"/>
</dbReference>
<feature type="compositionally biased region" description="Polar residues" evidence="2">
    <location>
        <begin position="279"/>
        <end position="295"/>
    </location>
</feature>
<dbReference type="STRING" id="102285.A0A0R3T144"/>
<evidence type="ECO:0000313" key="3">
    <source>
        <dbReference type="EMBL" id="VDN96436.1"/>
    </source>
</evidence>
<reference evidence="5" key="1">
    <citation type="submission" date="2017-02" db="UniProtKB">
        <authorList>
            <consortium name="WormBaseParasite"/>
        </authorList>
    </citation>
    <scope>IDENTIFICATION</scope>
</reference>
<feature type="region of interest" description="Disordered" evidence="2">
    <location>
        <begin position="36"/>
        <end position="68"/>
    </location>
</feature>
<feature type="region of interest" description="Disordered" evidence="2">
    <location>
        <begin position="533"/>
        <end position="552"/>
    </location>
</feature>
<keyword evidence="1" id="KW-0175">Coiled coil</keyword>
<feature type="region of interest" description="Disordered" evidence="2">
    <location>
        <begin position="369"/>
        <end position="390"/>
    </location>
</feature>
<feature type="compositionally biased region" description="Polar residues" evidence="2">
    <location>
        <begin position="533"/>
        <end position="546"/>
    </location>
</feature>
<dbReference type="WBParaSite" id="HNAJ_0000057601-mRNA-1">
    <property type="protein sequence ID" value="HNAJ_0000057601-mRNA-1"/>
    <property type="gene ID" value="HNAJ_0000057601"/>
</dbReference>
<feature type="compositionally biased region" description="Polar residues" evidence="2">
    <location>
        <begin position="369"/>
        <end position="380"/>
    </location>
</feature>
<dbReference type="PANTHER" id="PTHR15398">
    <property type="entry name" value="BROMODOMAIN-CONTAINING PROTEIN 8"/>
    <property type="match status" value="1"/>
</dbReference>
<proteinExistence type="predicted"/>
<dbReference type="PANTHER" id="PTHR15398:SF4">
    <property type="entry name" value="BROMODOMAIN-CONTAINING PROTEIN 8 ISOFORM X1"/>
    <property type="match status" value="1"/>
</dbReference>
<accession>A0A0R3T144</accession>
<gene>
    <name evidence="3" type="ORF">HNAJ_LOCUS577</name>
</gene>
<evidence type="ECO:0000313" key="5">
    <source>
        <dbReference type="WBParaSite" id="HNAJ_0000057601-mRNA-1"/>
    </source>
</evidence>
<feature type="region of interest" description="Disordered" evidence="2">
    <location>
        <begin position="246"/>
        <end position="295"/>
    </location>
</feature>
<keyword evidence="4" id="KW-1185">Reference proteome</keyword>
<feature type="region of interest" description="Disordered" evidence="2">
    <location>
        <begin position="1"/>
        <end position="24"/>
    </location>
</feature>
<protein>
    <submittedName>
        <fullName evidence="5">Bromodomain-containing protein 8</fullName>
    </submittedName>
</protein>
<sequence length="632" mass="69459">MPYGRPVSRKRRRRFQNGESRGTPWAAIAARKAAAAAAAAETGSNPDSDGAVGSNTSPETRKGTTSGSVVIGPSLDLLRPGCSTGVWPLRERLLLASSLLDTDNRQLTWPPISRRLFKFTPPPPSCGGHTRPSTWCSAKACAKQYSLLLESAEMFKKQQVDVEKSAEEGRIVYQAPGDVAALTATVGLSLPEFIVKRLTVERIEELRANVLEAREKHSLLKSMLERVKSGELDHHMDDIWAQIQRQEAAKCQPSEHQQPSKPTPTTPTETGDIKPEILSPNSSVEQSENQLSPTSEEVIQFVNDLNSWQDPYDVPPSVWTVSGGLGANLRSVQSVSKMPTAPRRPGAVGRPRKRPLHPVRADLSNRLSMKSPEQLQSPVVTASEERTEPQIEENTVAGYTPKRCLAASEGEIGEDESTSEAAEEGNESDVSSASLTECMASSDAETWPVMPESHLRQERRRQQEVVKLIKHSDDAVVPRLTSPKRKSTPTSPVRAPGKGPNMLDQGVTQQREQQKDVTMEMSDDDVPLIQLNTAANGGTRPSNSPKTLKESKHREEIVMNMREDDEDDVPLARLSEEIKGRAHSTRLSMVPNRETRAVVMPLRNCVEDAAPLGRLTKEVKERAHSAKLTSRL</sequence>
<dbReference type="Proteomes" id="UP000278807">
    <property type="component" value="Unassembled WGS sequence"/>
</dbReference>
<feature type="region of interest" description="Disordered" evidence="2">
    <location>
        <begin position="409"/>
        <end position="525"/>
    </location>
</feature>
<evidence type="ECO:0000256" key="2">
    <source>
        <dbReference type="SAM" id="MobiDB-lite"/>
    </source>
</evidence>
<feature type="region of interest" description="Disordered" evidence="2">
    <location>
        <begin position="335"/>
        <end position="356"/>
    </location>
</feature>
<name>A0A0R3T144_RODNA</name>